<evidence type="ECO:0000313" key="1">
    <source>
        <dbReference type="EMBL" id="TYB30818.1"/>
    </source>
</evidence>
<evidence type="ECO:0000313" key="2">
    <source>
        <dbReference type="Proteomes" id="UP000324143"/>
    </source>
</evidence>
<dbReference type="EMBL" id="VSIX01000069">
    <property type="protein sequence ID" value="TYB30818.1"/>
    <property type="molecule type" value="Genomic_DNA"/>
</dbReference>
<dbReference type="AlphaFoldDB" id="A0A5D0MHS4"/>
<name>A0A5D0MHS4_9BACT</name>
<proteinExistence type="predicted"/>
<organism evidence="1 2">
    <name type="scientific">Candidatus Mcinerneyibacterium aminivorans</name>
    <dbReference type="NCBI Taxonomy" id="2703815"/>
    <lineage>
        <taxon>Bacteria</taxon>
        <taxon>Candidatus Macinerneyibacteriota</taxon>
        <taxon>Candidatus Mcinerneyibacteria</taxon>
        <taxon>Candidatus Mcinerneyibacteriales</taxon>
        <taxon>Candidatus Mcinerneyibacteriaceae</taxon>
        <taxon>Candidatus Mcinerneyibacterium</taxon>
    </lineage>
</organism>
<protein>
    <recommendedName>
        <fullName evidence="3">Alginate export domain-containing protein</fullName>
    </recommendedName>
</protein>
<dbReference type="Proteomes" id="UP000324143">
    <property type="component" value="Unassembled WGS sequence"/>
</dbReference>
<accession>A0A5D0MHS4</accession>
<dbReference type="SUPFAM" id="SSF56935">
    <property type="entry name" value="Porins"/>
    <property type="match status" value="1"/>
</dbReference>
<gene>
    <name evidence="1" type="ORF">FXF47_07210</name>
</gene>
<sequence length="404" mass="45425">MRKLFVLGLVVIMLATFTFGVDFNFSGEYRARMSHYDTFGNFTETGMDNIGLIDTRMRLFSEAKFSDNLKAVLGFEVGDFVWGDNTEGYANHDFKNVETKQAYLEFKPDFMEKLKFRAGLQYWADQFGSSLYDEELAGLMIIPEMKGFNAQGGLFILEDEEVDGVDDANTLGILDLSKSMDNLDVKGSFYYHDVRNKYSMMYFGAGADYTMNNMGFGGHFLYNTGSDDDAYGEKKYNGFFGYGYGEYTMDDFNLKVHFGYTPDKVDGNDYTTFVGIAPDSWIYGLEYFFAGSTYDSNAGSWGYSGVNTWGDGDIPVNATYNGGHMTIAANLSYKFAFVNFGMMQATNSDLEEKAIGNELDIGIETELTEGLSFRAVYAIFMPGKVFGEDLENATELTTKLQYNF</sequence>
<keyword evidence="2" id="KW-1185">Reference proteome</keyword>
<reference evidence="1" key="1">
    <citation type="submission" date="2019-08" db="EMBL/GenBank/DDBJ databases">
        <title>Genomic characterization of a novel candidate phylum (ARYD3) from a high temperature, high salinity tertiary oil reservoir in north central Oklahoma, USA.</title>
        <authorList>
            <person name="Youssef N.H."/>
            <person name="Yadav A."/>
            <person name="Elshahed M.S."/>
        </authorList>
    </citation>
    <scope>NUCLEOTIDE SEQUENCE [LARGE SCALE GENOMIC DNA]</scope>
    <source>
        <strain evidence="1">ARYD3</strain>
    </source>
</reference>
<comment type="caution">
    <text evidence="1">The sequence shown here is derived from an EMBL/GenBank/DDBJ whole genome shotgun (WGS) entry which is preliminary data.</text>
</comment>
<evidence type="ECO:0008006" key="3">
    <source>
        <dbReference type="Google" id="ProtNLM"/>
    </source>
</evidence>